<dbReference type="PANTHER" id="PTHR45436:SF14">
    <property type="entry name" value="SENSOR PROTEIN QSEC"/>
    <property type="match status" value="1"/>
</dbReference>
<organism evidence="16 17">
    <name type="scientific">Massilia frigida</name>
    <dbReference type="NCBI Taxonomy" id="2609281"/>
    <lineage>
        <taxon>Bacteria</taxon>
        <taxon>Pseudomonadati</taxon>
        <taxon>Pseudomonadota</taxon>
        <taxon>Betaproteobacteria</taxon>
        <taxon>Burkholderiales</taxon>
        <taxon>Oxalobacteraceae</taxon>
        <taxon>Telluria group</taxon>
        <taxon>Massilia</taxon>
    </lineage>
</organism>
<evidence type="ECO:0000256" key="9">
    <source>
        <dbReference type="ARBA" id="ARBA00022840"/>
    </source>
</evidence>
<dbReference type="Pfam" id="PF02518">
    <property type="entry name" value="HATPase_c"/>
    <property type="match status" value="1"/>
</dbReference>
<evidence type="ECO:0000256" key="6">
    <source>
        <dbReference type="ARBA" id="ARBA00022692"/>
    </source>
</evidence>
<evidence type="ECO:0000256" key="5">
    <source>
        <dbReference type="ARBA" id="ARBA00022679"/>
    </source>
</evidence>
<dbReference type="SUPFAM" id="SSF55874">
    <property type="entry name" value="ATPase domain of HSP90 chaperone/DNA topoisomerase II/histidine kinase"/>
    <property type="match status" value="1"/>
</dbReference>
<evidence type="ECO:0000256" key="3">
    <source>
        <dbReference type="ARBA" id="ARBA00012438"/>
    </source>
</evidence>
<evidence type="ECO:0000256" key="10">
    <source>
        <dbReference type="ARBA" id="ARBA00022989"/>
    </source>
</evidence>
<dbReference type="CDD" id="cd00082">
    <property type="entry name" value="HisKA"/>
    <property type="match status" value="1"/>
</dbReference>
<evidence type="ECO:0000256" key="7">
    <source>
        <dbReference type="ARBA" id="ARBA00022741"/>
    </source>
</evidence>
<feature type="transmembrane region" description="Helical" evidence="13">
    <location>
        <begin position="12"/>
        <end position="34"/>
    </location>
</feature>
<dbReference type="PROSITE" id="PS50109">
    <property type="entry name" value="HIS_KIN"/>
    <property type="match status" value="1"/>
</dbReference>
<dbReference type="GO" id="GO:0016301">
    <property type="term" value="F:kinase activity"/>
    <property type="evidence" value="ECO:0007669"/>
    <property type="project" value="UniProtKB-KW"/>
</dbReference>
<name>A0ABX0NBP2_9BURK</name>
<evidence type="ECO:0000256" key="4">
    <source>
        <dbReference type="ARBA" id="ARBA00022553"/>
    </source>
</evidence>
<dbReference type="EC" id="2.7.13.3" evidence="3"/>
<dbReference type="Proteomes" id="UP000621455">
    <property type="component" value="Unassembled WGS sequence"/>
</dbReference>
<accession>A0ABX0NBP2</accession>
<keyword evidence="5" id="KW-0808">Transferase</keyword>
<evidence type="ECO:0000259" key="14">
    <source>
        <dbReference type="PROSITE" id="PS50109"/>
    </source>
</evidence>
<proteinExistence type="predicted"/>
<dbReference type="PROSITE" id="PS50885">
    <property type="entry name" value="HAMP"/>
    <property type="match status" value="1"/>
</dbReference>
<keyword evidence="8 16" id="KW-0418">Kinase</keyword>
<dbReference type="InterPro" id="IPR003660">
    <property type="entry name" value="HAMP_dom"/>
</dbReference>
<dbReference type="SMART" id="SM00388">
    <property type="entry name" value="HisKA"/>
    <property type="match status" value="1"/>
</dbReference>
<dbReference type="Gene3D" id="3.30.565.10">
    <property type="entry name" value="Histidine kinase-like ATPase, C-terminal domain"/>
    <property type="match status" value="1"/>
</dbReference>
<dbReference type="InterPro" id="IPR036890">
    <property type="entry name" value="HATPase_C_sf"/>
</dbReference>
<dbReference type="Gene3D" id="1.10.287.130">
    <property type="match status" value="1"/>
</dbReference>
<evidence type="ECO:0000256" key="8">
    <source>
        <dbReference type="ARBA" id="ARBA00022777"/>
    </source>
</evidence>
<keyword evidence="7" id="KW-0547">Nucleotide-binding</keyword>
<sequence length="455" mass="49314">MLNFLRPTLVRRVVLALMMAFFIAWMLLLAVIFIEAVDPAVTDKSIQEVGQGLAASLARLDNAGQARAVAAATSEQIERLYRTYDIPAVMLIQLNDQDGTRLYSSPAAGTALPRGDTSTITTARVNGRSFRVFKGMAGRWSVTVAGSRVDDGFLLLSITRDLVYYLLIAFPCFLLPVWIAVSRGMRPLRQMSKRIAARGADDMSPTGVDPIYAELTPLAGALDRLLAQLREKVAREHGFVQDAAHELRTPMAVISAQAHVLAIEPELEGRREAQRHLDQAIGRASHLIAQQLALARMDGTRMGDTGTIDVARLVRDELARAAPTAIENGIELGLEAPERLPFTLEVDAFQSILNNLLDNALRYAGAGANIALELVQQDDGYLMLAVADDGPGIAQADLAHVFERFYRARSQDKTGSGLGLAIVRQAALRMNGTVTLAPGPGGRGCRFVVRIAAPR</sequence>
<evidence type="ECO:0000259" key="15">
    <source>
        <dbReference type="PROSITE" id="PS50885"/>
    </source>
</evidence>
<dbReference type="RefSeq" id="WP_167086834.1">
    <property type="nucleotide sequence ID" value="NZ_WHJG01000009.1"/>
</dbReference>
<evidence type="ECO:0000313" key="16">
    <source>
        <dbReference type="EMBL" id="NHZ79881.1"/>
    </source>
</evidence>
<reference evidence="16 17" key="1">
    <citation type="submission" date="2019-10" db="EMBL/GenBank/DDBJ databases">
        <title>Taxonomy of Antarctic Massilia spp.: description of Massilia rubra sp. nov., Massilia aquatica sp. nov., Massilia mucilaginosa sp. nov., Massilia frigida sp. nov. isolated from streams, lakes and regoliths.</title>
        <authorList>
            <person name="Holochova P."/>
            <person name="Sedlacek I."/>
            <person name="Kralova S."/>
            <person name="Maslanova I."/>
            <person name="Busse H.-J."/>
            <person name="Stankova E."/>
            <person name="Vrbovska V."/>
            <person name="Kovarovic V."/>
            <person name="Bartak M."/>
            <person name="Svec P."/>
            <person name="Pantucek R."/>
        </authorList>
    </citation>
    <scope>NUCLEOTIDE SEQUENCE [LARGE SCALE GENOMIC DNA]</scope>
    <source>
        <strain evidence="16 17">CCM 8695</strain>
    </source>
</reference>
<dbReference type="Pfam" id="PF00512">
    <property type="entry name" value="HisKA"/>
    <property type="match status" value="1"/>
</dbReference>
<evidence type="ECO:0000256" key="12">
    <source>
        <dbReference type="ARBA" id="ARBA00023136"/>
    </source>
</evidence>
<comment type="subcellular location">
    <subcellularLocation>
        <location evidence="2">Membrane</location>
        <topology evidence="2">Multi-pass membrane protein</topology>
    </subcellularLocation>
</comment>
<dbReference type="InterPro" id="IPR036097">
    <property type="entry name" value="HisK_dim/P_sf"/>
</dbReference>
<evidence type="ECO:0000256" key="11">
    <source>
        <dbReference type="ARBA" id="ARBA00023012"/>
    </source>
</evidence>
<dbReference type="SUPFAM" id="SSF47384">
    <property type="entry name" value="Homodimeric domain of signal transducing histidine kinase"/>
    <property type="match status" value="1"/>
</dbReference>
<protein>
    <recommendedName>
        <fullName evidence="3">histidine kinase</fullName>
        <ecNumber evidence="3">2.7.13.3</ecNumber>
    </recommendedName>
</protein>
<feature type="domain" description="Histidine kinase" evidence="14">
    <location>
        <begin position="242"/>
        <end position="455"/>
    </location>
</feature>
<gene>
    <name evidence="16" type="ORF">F2P44_11420</name>
</gene>
<dbReference type="PANTHER" id="PTHR45436">
    <property type="entry name" value="SENSOR HISTIDINE KINASE YKOH"/>
    <property type="match status" value="1"/>
</dbReference>
<comment type="caution">
    <text evidence="16">The sequence shown here is derived from an EMBL/GenBank/DDBJ whole genome shotgun (WGS) entry which is preliminary data.</text>
</comment>
<comment type="catalytic activity">
    <reaction evidence="1">
        <text>ATP + protein L-histidine = ADP + protein N-phospho-L-histidine.</text>
        <dbReference type="EC" id="2.7.13.3"/>
    </reaction>
</comment>
<keyword evidence="10 13" id="KW-1133">Transmembrane helix</keyword>
<keyword evidence="6 13" id="KW-0812">Transmembrane</keyword>
<dbReference type="EMBL" id="WHJG01000009">
    <property type="protein sequence ID" value="NHZ79881.1"/>
    <property type="molecule type" value="Genomic_DNA"/>
</dbReference>
<keyword evidence="17" id="KW-1185">Reference proteome</keyword>
<keyword evidence="11" id="KW-0902">Two-component regulatory system</keyword>
<keyword evidence="4" id="KW-0597">Phosphoprotein</keyword>
<evidence type="ECO:0000256" key="13">
    <source>
        <dbReference type="SAM" id="Phobius"/>
    </source>
</evidence>
<dbReference type="InterPro" id="IPR003661">
    <property type="entry name" value="HisK_dim/P_dom"/>
</dbReference>
<keyword evidence="9" id="KW-0067">ATP-binding</keyword>
<evidence type="ECO:0000256" key="2">
    <source>
        <dbReference type="ARBA" id="ARBA00004141"/>
    </source>
</evidence>
<dbReference type="InterPro" id="IPR050428">
    <property type="entry name" value="TCS_sensor_his_kinase"/>
</dbReference>
<dbReference type="InterPro" id="IPR004358">
    <property type="entry name" value="Sig_transdc_His_kin-like_C"/>
</dbReference>
<dbReference type="InterPro" id="IPR005467">
    <property type="entry name" value="His_kinase_dom"/>
</dbReference>
<feature type="transmembrane region" description="Helical" evidence="13">
    <location>
        <begin position="162"/>
        <end position="181"/>
    </location>
</feature>
<evidence type="ECO:0000256" key="1">
    <source>
        <dbReference type="ARBA" id="ARBA00000085"/>
    </source>
</evidence>
<evidence type="ECO:0000313" key="17">
    <source>
        <dbReference type="Proteomes" id="UP000621455"/>
    </source>
</evidence>
<dbReference type="CDD" id="cd00075">
    <property type="entry name" value="HATPase"/>
    <property type="match status" value="1"/>
</dbReference>
<dbReference type="PRINTS" id="PR00344">
    <property type="entry name" value="BCTRLSENSOR"/>
</dbReference>
<dbReference type="InterPro" id="IPR003594">
    <property type="entry name" value="HATPase_dom"/>
</dbReference>
<feature type="domain" description="HAMP" evidence="15">
    <location>
        <begin position="182"/>
        <end position="234"/>
    </location>
</feature>
<keyword evidence="12 13" id="KW-0472">Membrane</keyword>
<dbReference type="SMART" id="SM00387">
    <property type="entry name" value="HATPase_c"/>
    <property type="match status" value="1"/>
</dbReference>